<evidence type="ECO:0000313" key="5">
    <source>
        <dbReference type="EMBL" id="RYO09721.1"/>
    </source>
</evidence>
<gene>
    <name evidence="4" type="ORF">AA0115_g1021</name>
    <name evidence="5" type="ORF">AA0119_g810</name>
</gene>
<dbReference type="Proteomes" id="UP000292340">
    <property type="component" value="Unassembled WGS sequence"/>
</dbReference>
<keyword evidence="7" id="KW-1185">Reference proteome</keyword>
<accession>A0AB37WXR5</accession>
<keyword evidence="2" id="KW-1133">Transmembrane helix</keyword>
<comment type="caution">
    <text evidence="4">The sequence shown here is derived from an EMBL/GenBank/DDBJ whole genome shotgun (WGS) entry which is preliminary data.</text>
</comment>
<organism evidence="4 6">
    <name type="scientific">Alternaria tenuissima</name>
    <dbReference type="NCBI Taxonomy" id="119927"/>
    <lineage>
        <taxon>Eukaryota</taxon>
        <taxon>Fungi</taxon>
        <taxon>Dikarya</taxon>
        <taxon>Ascomycota</taxon>
        <taxon>Pezizomycotina</taxon>
        <taxon>Dothideomycetes</taxon>
        <taxon>Pleosporomycetidae</taxon>
        <taxon>Pleosporales</taxon>
        <taxon>Pleosporineae</taxon>
        <taxon>Pleosporaceae</taxon>
        <taxon>Alternaria</taxon>
        <taxon>Alternaria sect. Alternaria</taxon>
        <taxon>Alternaria alternata complex</taxon>
    </lineage>
</organism>
<feature type="compositionally biased region" description="Basic residues" evidence="1">
    <location>
        <begin position="1"/>
        <end position="12"/>
    </location>
</feature>
<feature type="domain" description="DUF7371" evidence="3">
    <location>
        <begin position="836"/>
        <end position="1035"/>
    </location>
</feature>
<dbReference type="Proteomes" id="UP000293195">
    <property type="component" value="Unassembled WGS sequence"/>
</dbReference>
<feature type="transmembrane region" description="Helical" evidence="2">
    <location>
        <begin position="161"/>
        <end position="179"/>
    </location>
</feature>
<evidence type="ECO:0000256" key="2">
    <source>
        <dbReference type="SAM" id="Phobius"/>
    </source>
</evidence>
<feature type="region of interest" description="Disordered" evidence="1">
    <location>
        <begin position="474"/>
        <end position="541"/>
    </location>
</feature>
<dbReference type="AlphaFoldDB" id="A0AB37WXR5"/>
<keyword evidence="2" id="KW-0472">Membrane</keyword>
<feature type="compositionally biased region" description="Polar residues" evidence="1">
    <location>
        <begin position="100"/>
        <end position="111"/>
    </location>
</feature>
<feature type="region of interest" description="Disordered" evidence="1">
    <location>
        <begin position="342"/>
        <end position="366"/>
    </location>
</feature>
<dbReference type="EMBL" id="PDXF01000002">
    <property type="protein sequence ID" value="RYO09721.1"/>
    <property type="molecule type" value="Genomic_DNA"/>
</dbReference>
<proteinExistence type="predicted"/>
<evidence type="ECO:0000313" key="6">
    <source>
        <dbReference type="Proteomes" id="UP000292340"/>
    </source>
</evidence>
<dbReference type="InterPro" id="IPR055795">
    <property type="entry name" value="DUF7371"/>
</dbReference>
<evidence type="ECO:0000313" key="7">
    <source>
        <dbReference type="Proteomes" id="UP000293195"/>
    </source>
</evidence>
<evidence type="ECO:0000313" key="4">
    <source>
        <dbReference type="EMBL" id="RYN37601.1"/>
    </source>
</evidence>
<feature type="compositionally biased region" description="Polar residues" evidence="1">
    <location>
        <begin position="59"/>
        <end position="72"/>
    </location>
</feature>
<dbReference type="Pfam" id="PF24086">
    <property type="entry name" value="DUF7371"/>
    <property type="match status" value="1"/>
</dbReference>
<feature type="compositionally biased region" description="Low complexity" evidence="1">
    <location>
        <begin position="17"/>
        <end position="33"/>
    </location>
</feature>
<evidence type="ECO:0000259" key="3">
    <source>
        <dbReference type="Pfam" id="PF24086"/>
    </source>
</evidence>
<dbReference type="EMBL" id="PDXB01000002">
    <property type="protein sequence ID" value="RYN37601.1"/>
    <property type="molecule type" value="Genomic_DNA"/>
</dbReference>
<protein>
    <recommendedName>
        <fullName evidence="3">DUF7371 domain-containing protein</fullName>
    </recommendedName>
</protein>
<feature type="compositionally biased region" description="Polar residues" evidence="1">
    <location>
        <begin position="347"/>
        <end position="366"/>
    </location>
</feature>
<feature type="compositionally biased region" description="Polar residues" evidence="1">
    <location>
        <begin position="34"/>
        <end position="47"/>
    </location>
</feature>
<feature type="compositionally biased region" description="Low complexity" evidence="1">
    <location>
        <begin position="485"/>
        <end position="537"/>
    </location>
</feature>
<name>A0AB37WXR5_9PLEO</name>
<evidence type="ECO:0000256" key="1">
    <source>
        <dbReference type="SAM" id="MobiDB-lite"/>
    </source>
</evidence>
<reference evidence="4" key="1">
    <citation type="submission" date="2017-10" db="EMBL/GenBank/DDBJ databases">
        <authorList>
            <person name="Armitage A.D."/>
            <person name="Barbara D.J."/>
            <person name="Woodhall J.W."/>
            <person name="Sreenivasaprasad S."/>
            <person name="Lane C.R."/>
            <person name="Clarkson J.P."/>
            <person name="Harrison R.J."/>
        </authorList>
    </citation>
    <scope>NUCLEOTIDE SEQUENCE</scope>
    <source>
        <strain evidence="4">FERA 1164</strain>
        <strain evidence="5">FERA 635</strain>
    </source>
</reference>
<feature type="region of interest" description="Disordered" evidence="1">
    <location>
        <begin position="1"/>
        <end position="122"/>
    </location>
</feature>
<keyword evidence="2" id="KW-0812">Transmembrane</keyword>
<sequence>MGKNKVRNKNRARKENTSTSSISGSNIPSTSTSVNENVKTRSTSSTVNRRHLLADPIQSKLSTPTTASLKDPTTSKTSNSTSPAAPMSRIKGAQEKRDSVISSTWEGPKQHSQPKTKSPKQPLWGFKPGGWWPCRALKWTYQFFLALVRIHWTDRQTLQDLVLTLVLVGLTIAGFYVVLDFLLRALPGVAAQGLDGNCSVVYVTVPGPIITVSLIGASPTNPARGTYYFSVINGTTEWLNSISPPSRFSTLVTRTADITPIVSSLSTIGTSSSGAATASSTQTATTSALSIFNPSTPESGATFTSSLTSEFTFGSSVGTSIFGSSPLTSSLALSSVSLSPLGPTSSETSDLTRPINQPQRPYPSFSTSATVITTSSRLSTVVTTLSTLVLPSTFSTPSISSLPSVIPSSSLPGLNPNLPSSTFSGMSSQPTSGLSLPLTSSVLTTWTSVLSSKLTSLTTSITTSLESSVSSYTRSDGFTVSLPRPSSETSSPAGPSSSTSNLPNPSPSLASSTGSSSSTSSRTLTSLLGTNSGITSGNSVPISSTPTQISNANSISITLPTGSTLSLSTLSASSLNSILTQSSTSSLQSLSTPLTSTLVSDTSTGFPTLFPSTNSSSSIVRNSTSSSALLVSDTITSSNPSSTSLDGTMSIQTDTTASMSLASSGVVSPSTLTSTLTSTTNISPVVTPPSPSGLNATSSSLFRAVTKVISFGDAAVSFVFPSPNITTTMSYWTGLYPTVTGPLPSDLQTISLTTRTERQTPLSALPSFEMFSSRSRRFKTVVTTIFEEGDEGTSTLARRQDIPITEVEPTQTLETTMLATTTVALPDLPGPSSCGESGNFTLTFDDTVVGDDNSILLVANGMTNPYHHLFYANGYTYIPDMWEPYPAISQPNIAMFLPLTGRLLPNTPFAGMMLPGELGAGPRASVDAYWFNAYSAYFGCALSGLEPCTLRVSGYRYDPVLKEEVLVAEQNATIPACWGYIDCHLTQIFFNDQFRALSGIQFNAYTYLLGIPQMHMVDDLQMEWYNNTCSAGILRIGHS</sequence>
<reference evidence="4 7" key="2">
    <citation type="journal article" date="2019" name="bioRxiv">
        <title>Genomics, evolutionary history and diagnostics of the Alternaria alternata species group including apple and Asian pear pathotypes.</title>
        <authorList>
            <person name="Armitage A.D."/>
            <person name="Cockerton H.M."/>
            <person name="Sreenivasaprasad S."/>
            <person name="Woodhall J.W."/>
            <person name="Lane C.R."/>
            <person name="Harrison R.J."/>
            <person name="Clarkson J.P."/>
        </authorList>
    </citation>
    <scope>NUCLEOTIDE SEQUENCE</scope>
    <source>
        <strain evidence="4">FERA 1164</strain>
        <strain evidence="7">FERA 635</strain>
    </source>
</reference>